<reference evidence="8" key="2">
    <citation type="journal article" date="2024" name="Environ. Microbiol.">
        <title>Genome analysis and description of Tunturibacter gen. nov. expands the diversity of Terriglobia in tundra soils.</title>
        <authorList>
            <person name="Messyasz A."/>
            <person name="Mannisto M.K."/>
            <person name="Kerkhof L.J."/>
            <person name="Haggblom M.M."/>
        </authorList>
    </citation>
    <scope>NUCLEOTIDE SEQUENCE</scope>
    <source>
        <strain evidence="8">X5P6</strain>
    </source>
</reference>
<dbReference type="GO" id="GO:0003677">
    <property type="term" value="F:DNA binding"/>
    <property type="evidence" value="ECO:0007669"/>
    <property type="project" value="InterPro"/>
</dbReference>
<dbReference type="KEGG" id="tpsc:RBB77_21925"/>
<feature type="domain" description="RNA polymerase sigma factor 70 region 4 type 2" evidence="7">
    <location>
        <begin position="157"/>
        <end position="207"/>
    </location>
</feature>
<reference evidence="8" key="1">
    <citation type="submission" date="2023-08" db="EMBL/GenBank/DDBJ databases">
        <authorList>
            <person name="Messyasz A."/>
            <person name="Mannisto M.K."/>
            <person name="Kerkhof L.J."/>
            <person name="Haggblom M."/>
        </authorList>
    </citation>
    <scope>NUCLEOTIDE SEQUENCE</scope>
    <source>
        <strain evidence="8">X5P6</strain>
    </source>
</reference>
<dbReference type="SUPFAM" id="SSF88946">
    <property type="entry name" value="Sigma2 domain of RNA polymerase sigma factors"/>
    <property type="match status" value="1"/>
</dbReference>
<evidence type="ECO:0000256" key="4">
    <source>
        <dbReference type="ARBA" id="ARBA00023163"/>
    </source>
</evidence>
<sequence length="231" mass="26517">MGVLMVLTPHDNFADKELATKAAPRHMEPLGIVQLVTAARSGSAAAFAELREIYAQRVYRKLLTITKNREDAEDALQDTFLRAYKALHTFEERASFSTWVTRIGINSALMILRKRRMRSEVSFDHPHETEDFLDFELKDTGPTPEHICVHRQRYAHLLRSIRKLQPLLRQVIELQMMDDCSAREIAQALHISEAAAKSRISRARARLDPARSPEVSNRMHTVRVSRQHKQG</sequence>
<dbReference type="InterPro" id="IPR014284">
    <property type="entry name" value="RNA_pol_sigma-70_dom"/>
</dbReference>
<comment type="similarity">
    <text evidence="1">Belongs to the sigma-70 factor family. ECF subfamily.</text>
</comment>
<organism evidence="8">
    <name type="scientific">Tunturiibacter psychrotolerans</name>
    <dbReference type="NCBI Taxonomy" id="3069686"/>
    <lineage>
        <taxon>Bacteria</taxon>
        <taxon>Pseudomonadati</taxon>
        <taxon>Acidobacteriota</taxon>
        <taxon>Terriglobia</taxon>
        <taxon>Terriglobales</taxon>
        <taxon>Acidobacteriaceae</taxon>
        <taxon>Tunturiibacter</taxon>
    </lineage>
</organism>
<dbReference type="Pfam" id="PF08281">
    <property type="entry name" value="Sigma70_r4_2"/>
    <property type="match status" value="1"/>
</dbReference>
<dbReference type="AlphaFoldDB" id="A0AAU7ZQ21"/>
<dbReference type="EMBL" id="CP132942">
    <property type="protein sequence ID" value="XCB33044.1"/>
    <property type="molecule type" value="Genomic_DNA"/>
</dbReference>
<evidence type="ECO:0000259" key="7">
    <source>
        <dbReference type="Pfam" id="PF08281"/>
    </source>
</evidence>
<accession>A0AAU7ZQ21</accession>
<dbReference type="NCBIfam" id="TIGR02937">
    <property type="entry name" value="sigma70-ECF"/>
    <property type="match status" value="1"/>
</dbReference>
<gene>
    <name evidence="8" type="ORF">RBB77_21925</name>
</gene>
<feature type="compositionally biased region" description="Basic residues" evidence="5">
    <location>
        <begin position="220"/>
        <end position="231"/>
    </location>
</feature>
<proteinExistence type="inferred from homology"/>
<dbReference type="InterPro" id="IPR013249">
    <property type="entry name" value="RNA_pol_sigma70_r4_t2"/>
</dbReference>
<dbReference type="PANTHER" id="PTHR43133">
    <property type="entry name" value="RNA POLYMERASE ECF-TYPE SIGMA FACTO"/>
    <property type="match status" value="1"/>
</dbReference>
<dbReference type="GO" id="GO:0006352">
    <property type="term" value="P:DNA-templated transcription initiation"/>
    <property type="evidence" value="ECO:0007669"/>
    <property type="project" value="InterPro"/>
</dbReference>
<evidence type="ECO:0000256" key="3">
    <source>
        <dbReference type="ARBA" id="ARBA00023082"/>
    </source>
</evidence>
<evidence type="ECO:0000256" key="2">
    <source>
        <dbReference type="ARBA" id="ARBA00023015"/>
    </source>
</evidence>
<dbReference type="Pfam" id="PF04542">
    <property type="entry name" value="Sigma70_r2"/>
    <property type="match status" value="1"/>
</dbReference>
<dbReference type="GO" id="GO:0016987">
    <property type="term" value="F:sigma factor activity"/>
    <property type="evidence" value="ECO:0007669"/>
    <property type="project" value="UniProtKB-KW"/>
</dbReference>
<dbReference type="RefSeq" id="WP_353063887.1">
    <property type="nucleotide sequence ID" value="NZ_CP132942.1"/>
</dbReference>
<keyword evidence="4" id="KW-0804">Transcription</keyword>
<keyword evidence="2" id="KW-0805">Transcription regulation</keyword>
<dbReference type="InterPro" id="IPR013325">
    <property type="entry name" value="RNA_pol_sigma_r2"/>
</dbReference>
<evidence type="ECO:0000259" key="6">
    <source>
        <dbReference type="Pfam" id="PF04542"/>
    </source>
</evidence>
<dbReference type="InterPro" id="IPR013324">
    <property type="entry name" value="RNA_pol_sigma_r3/r4-like"/>
</dbReference>
<dbReference type="SUPFAM" id="SSF88659">
    <property type="entry name" value="Sigma3 and sigma4 domains of RNA polymerase sigma factors"/>
    <property type="match status" value="1"/>
</dbReference>
<evidence type="ECO:0000313" key="8">
    <source>
        <dbReference type="EMBL" id="XCB33044.1"/>
    </source>
</evidence>
<protein>
    <submittedName>
        <fullName evidence="8">Sigma-70 family RNA polymerase sigma factor</fullName>
    </submittedName>
</protein>
<keyword evidence="3" id="KW-0731">Sigma factor</keyword>
<feature type="region of interest" description="Disordered" evidence="5">
    <location>
        <begin position="207"/>
        <end position="231"/>
    </location>
</feature>
<feature type="domain" description="RNA polymerase sigma-70 region 2" evidence="6">
    <location>
        <begin position="52"/>
        <end position="116"/>
    </location>
</feature>
<evidence type="ECO:0000256" key="5">
    <source>
        <dbReference type="SAM" id="MobiDB-lite"/>
    </source>
</evidence>
<evidence type="ECO:0000256" key="1">
    <source>
        <dbReference type="ARBA" id="ARBA00010641"/>
    </source>
</evidence>
<dbReference type="InterPro" id="IPR039425">
    <property type="entry name" value="RNA_pol_sigma-70-like"/>
</dbReference>
<dbReference type="InterPro" id="IPR007627">
    <property type="entry name" value="RNA_pol_sigma70_r2"/>
</dbReference>
<dbReference type="Gene3D" id="1.10.10.10">
    <property type="entry name" value="Winged helix-like DNA-binding domain superfamily/Winged helix DNA-binding domain"/>
    <property type="match status" value="1"/>
</dbReference>
<dbReference type="Gene3D" id="1.10.1740.10">
    <property type="match status" value="1"/>
</dbReference>
<name>A0AAU7ZQ21_9BACT</name>
<dbReference type="InterPro" id="IPR036388">
    <property type="entry name" value="WH-like_DNA-bd_sf"/>
</dbReference>
<dbReference type="PANTHER" id="PTHR43133:SF51">
    <property type="entry name" value="RNA POLYMERASE SIGMA FACTOR"/>
    <property type="match status" value="1"/>
</dbReference>